<comment type="caution">
    <text evidence="14">The sequence shown here is derived from an EMBL/GenBank/DDBJ whole genome shotgun (WGS) entry which is preliminary data.</text>
</comment>
<dbReference type="GO" id="GO:0006270">
    <property type="term" value="P:DNA replication initiation"/>
    <property type="evidence" value="ECO:0007669"/>
    <property type="project" value="UniProtKB-UniRule"/>
</dbReference>
<dbReference type="InterPro" id="IPR013317">
    <property type="entry name" value="DnaA_dom"/>
</dbReference>
<dbReference type="PRINTS" id="PR00051">
    <property type="entry name" value="DNAA"/>
</dbReference>
<feature type="region of interest" description="Domain IV, binds dsDNA" evidence="8">
    <location>
        <begin position="385"/>
        <end position="511"/>
    </location>
</feature>
<dbReference type="SUPFAM" id="SSF52540">
    <property type="entry name" value="P-loop containing nucleoside triphosphate hydrolases"/>
    <property type="match status" value="1"/>
</dbReference>
<feature type="domain" description="Chromosomal replication initiator DnaA C-terminal" evidence="13">
    <location>
        <begin position="413"/>
        <end position="482"/>
    </location>
</feature>
<comment type="similarity">
    <text evidence="1 8 11">Belongs to the DnaA family.</text>
</comment>
<dbReference type="Pfam" id="PF08299">
    <property type="entry name" value="Bac_DnaA_C"/>
    <property type="match status" value="1"/>
</dbReference>
<evidence type="ECO:0000256" key="4">
    <source>
        <dbReference type="ARBA" id="ARBA00022741"/>
    </source>
</evidence>
<dbReference type="InterPro" id="IPR001957">
    <property type="entry name" value="Chromosome_initiator_DnaA"/>
</dbReference>
<dbReference type="PANTHER" id="PTHR30050:SF2">
    <property type="entry name" value="CHROMOSOMAL REPLICATION INITIATOR PROTEIN DNAA"/>
    <property type="match status" value="1"/>
</dbReference>
<evidence type="ECO:0000256" key="3">
    <source>
        <dbReference type="ARBA" id="ARBA00022705"/>
    </source>
</evidence>
<organism evidence="14 15">
    <name type="scientific">Saccharothrix tamanrassetensis</name>
    <dbReference type="NCBI Taxonomy" id="1051531"/>
    <lineage>
        <taxon>Bacteria</taxon>
        <taxon>Bacillati</taxon>
        <taxon>Actinomycetota</taxon>
        <taxon>Actinomycetes</taxon>
        <taxon>Pseudonocardiales</taxon>
        <taxon>Pseudonocardiaceae</taxon>
        <taxon>Saccharothrix</taxon>
    </lineage>
</organism>
<dbReference type="InterPro" id="IPR018312">
    <property type="entry name" value="Chromosome_initiator_DnaA_CS"/>
</dbReference>
<dbReference type="Gene3D" id="1.10.8.60">
    <property type="match status" value="1"/>
</dbReference>
<evidence type="ECO:0000256" key="1">
    <source>
        <dbReference type="ARBA" id="ARBA00006583"/>
    </source>
</evidence>
<comment type="domain">
    <text evidence="8">Domain I is involved in oligomerization and binding regulators, domain II is flexibile and of varying length in different bacteria, domain III forms the AAA+ region, while domain IV binds dsDNA.</text>
</comment>
<dbReference type="Gene3D" id="3.30.300.180">
    <property type="match status" value="1"/>
</dbReference>
<dbReference type="CDD" id="cd00009">
    <property type="entry name" value="AAA"/>
    <property type="match status" value="1"/>
</dbReference>
<feature type="binding site" evidence="8">
    <location>
        <position position="212"/>
    </location>
    <ligand>
        <name>ATP</name>
        <dbReference type="ChEBI" id="CHEBI:30616"/>
    </ligand>
</feature>
<protein>
    <recommendedName>
        <fullName evidence="8 9">Chromosomal replication initiator protein DnaA</fullName>
    </recommendedName>
</protein>
<dbReference type="Gene3D" id="3.40.50.300">
    <property type="entry name" value="P-loop containing nucleotide triphosphate hydrolases"/>
    <property type="match status" value="1"/>
</dbReference>
<proteinExistence type="inferred from homology"/>
<evidence type="ECO:0000256" key="9">
    <source>
        <dbReference type="NCBIfam" id="TIGR00362"/>
    </source>
</evidence>
<feature type="binding site" evidence="8">
    <location>
        <position position="215"/>
    </location>
    <ligand>
        <name>ATP</name>
        <dbReference type="ChEBI" id="CHEBI:30616"/>
    </ligand>
</feature>
<dbReference type="InterPro" id="IPR020591">
    <property type="entry name" value="Chromosome_initiator_DnaA-like"/>
</dbReference>
<evidence type="ECO:0000256" key="7">
    <source>
        <dbReference type="ARBA" id="ARBA00023125"/>
    </source>
</evidence>
<dbReference type="GO" id="GO:0005737">
    <property type="term" value="C:cytoplasm"/>
    <property type="evidence" value="ECO:0007669"/>
    <property type="project" value="UniProtKB-SubCell"/>
</dbReference>
<feature type="region of interest" description="Domain III, AAA+ region" evidence="8">
    <location>
        <begin position="168"/>
        <end position="384"/>
    </location>
</feature>
<dbReference type="SMART" id="SM00760">
    <property type="entry name" value="Bac_DnaA_C"/>
    <property type="match status" value="1"/>
</dbReference>
<dbReference type="GO" id="GO:0003688">
    <property type="term" value="F:DNA replication origin binding"/>
    <property type="evidence" value="ECO:0007669"/>
    <property type="project" value="UniProtKB-UniRule"/>
</dbReference>
<dbReference type="PROSITE" id="PS01008">
    <property type="entry name" value="DNAA"/>
    <property type="match status" value="1"/>
</dbReference>
<dbReference type="GO" id="GO:0008289">
    <property type="term" value="F:lipid binding"/>
    <property type="evidence" value="ECO:0007669"/>
    <property type="project" value="UniProtKB-KW"/>
</dbReference>
<evidence type="ECO:0000259" key="13">
    <source>
        <dbReference type="SMART" id="SM00760"/>
    </source>
</evidence>
<dbReference type="NCBIfam" id="NF010686">
    <property type="entry name" value="PRK14086.1"/>
    <property type="match status" value="1"/>
</dbReference>
<evidence type="ECO:0000256" key="5">
    <source>
        <dbReference type="ARBA" id="ARBA00022840"/>
    </source>
</evidence>
<dbReference type="SMART" id="SM00382">
    <property type="entry name" value="AAA"/>
    <property type="match status" value="1"/>
</dbReference>
<dbReference type="SUPFAM" id="SSF48295">
    <property type="entry name" value="TrpR-like"/>
    <property type="match status" value="1"/>
</dbReference>
<keyword evidence="2 8" id="KW-0963">Cytoplasm</keyword>
<dbReference type="HAMAP" id="MF_00377">
    <property type="entry name" value="DnaA_bact"/>
    <property type="match status" value="1"/>
</dbReference>
<keyword evidence="15" id="KW-1185">Reference proteome</keyword>
<feature type="binding site" evidence="8">
    <location>
        <position position="214"/>
    </location>
    <ligand>
        <name>ATP</name>
        <dbReference type="ChEBI" id="CHEBI:30616"/>
    </ligand>
</feature>
<dbReference type="InterPro" id="IPR038454">
    <property type="entry name" value="DnaA_N_sf"/>
</dbReference>
<comment type="function">
    <text evidence="8 10">Plays an essential role in the initiation and regulation of chromosomal replication. ATP-DnaA binds to the origin of replication (oriC) to initiate formation of the DNA replication initiation complex once per cell cycle. Binds the DnaA box (a 9 base pair repeat at the origin) and separates the double-stranded (ds)DNA. Forms a right-handed helical filament on oriC DNA; dsDNA binds to the exterior of the filament while single-stranded (ss)DNA is stabiized in the filament's interior. The ATP-DnaA-oriC complex binds and stabilizes one strand of the AT-rich DNA unwinding element (DUE), permitting loading of DNA polymerase. After initiation quickly degrades to an ADP-DnaA complex that is not apt for DNA replication. Binds acidic phospholipids.</text>
</comment>
<dbReference type="PANTHER" id="PTHR30050">
    <property type="entry name" value="CHROMOSOMAL REPLICATION INITIATOR PROTEIN DNAA"/>
    <property type="match status" value="1"/>
</dbReference>
<keyword evidence="5 8" id="KW-0067">ATP-binding</keyword>
<feature type="binding site" evidence="8">
    <location>
        <position position="216"/>
    </location>
    <ligand>
        <name>ATP</name>
        <dbReference type="ChEBI" id="CHEBI:30616"/>
    </ligand>
</feature>
<dbReference type="NCBIfam" id="TIGR00362">
    <property type="entry name" value="DnaA"/>
    <property type="match status" value="1"/>
</dbReference>
<accession>A0A841CRP5</accession>
<evidence type="ECO:0000256" key="11">
    <source>
        <dbReference type="RuleBase" id="RU004227"/>
    </source>
</evidence>
<comment type="subunit">
    <text evidence="8">Oligomerizes as a right-handed, spiral filament on DNA at oriC.</text>
</comment>
<feature type="region of interest" description="Domain I, interacts with DnaA modulators" evidence="8">
    <location>
        <begin position="1"/>
        <end position="132"/>
    </location>
</feature>
<keyword evidence="6 8" id="KW-0446">Lipid-binding</keyword>
<evidence type="ECO:0000256" key="2">
    <source>
        <dbReference type="ARBA" id="ARBA00022490"/>
    </source>
</evidence>
<keyword evidence="4 8" id="KW-0547">Nucleotide-binding</keyword>
<dbReference type="GO" id="GO:0005524">
    <property type="term" value="F:ATP binding"/>
    <property type="evidence" value="ECO:0007669"/>
    <property type="project" value="UniProtKB-UniRule"/>
</dbReference>
<evidence type="ECO:0000313" key="14">
    <source>
        <dbReference type="EMBL" id="MBB5958707.1"/>
    </source>
</evidence>
<dbReference type="RefSeq" id="WP_184694938.1">
    <property type="nucleotide sequence ID" value="NZ_JACHJN010000009.1"/>
</dbReference>
<dbReference type="FunFam" id="3.40.50.300:FF:000150">
    <property type="entry name" value="Chromosomal replication initiator protein DnaA"/>
    <property type="match status" value="1"/>
</dbReference>
<evidence type="ECO:0000259" key="12">
    <source>
        <dbReference type="SMART" id="SM00382"/>
    </source>
</evidence>
<dbReference type="GO" id="GO:0005886">
    <property type="term" value="C:plasma membrane"/>
    <property type="evidence" value="ECO:0007669"/>
    <property type="project" value="TreeGrafter"/>
</dbReference>
<dbReference type="FunFam" id="1.10.1750.10:FF:000002">
    <property type="entry name" value="Chromosomal replication initiator protein DnaA"/>
    <property type="match status" value="1"/>
</dbReference>
<sequence length="511" mass="56796">MSDHQTDLGRVWEQVVQELAASTLSPQQRAWMRVTRPIGLLDGTALLAAPSDFAKEAIERALREPITAALSRRLGRAVSLAVKVDSPEPVNGPPTTPIPVPAVAAVAVVPNGVPELSLVGEETDTDEEVDEEGDALAAVTEIWPTFGGGAPSGTPFTRPANPASSQTRLNEKYNFDTFVIGASNRFAHAAAVAVAEAPARAYNPLFIWGESGLGKTHLLHAVGHYAQRLFPGMRVRYVSTEEFTNDFINSLRDDRKVAFQRRYRDIDVLLVDDIQFLEGKEGTQEEFFHTFNTLHNSNKQIVVSSDRPPKRLETLEDRLRTRFEWGLITDIQPPELETRIAILRKKAAQDRLAAPAEVLEFIAARIERNIRELEGALIRVTAFASLNRQPVDVQLAEIVLRDLIPDSHAPEITAPTIMAVTAEFFSVSIDDLCGPGKTKVLAQARQISMYLCRELTDLSLPKIGQTFGGRDHTTVMHADKKIRKEMAERRRVYEQVQELTSRIKQRARHTP</sequence>
<dbReference type="FunFam" id="1.10.8.60:FF:000003">
    <property type="entry name" value="Chromosomal replication initiator protein DnaA"/>
    <property type="match status" value="1"/>
</dbReference>
<evidence type="ECO:0000313" key="15">
    <source>
        <dbReference type="Proteomes" id="UP000547510"/>
    </source>
</evidence>
<dbReference type="AlphaFoldDB" id="A0A841CRP5"/>
<dbReference type="GO" id="GO:0006275">
    <property type="term" value="P:regulation of DNA replication"/>
    <property type="evidence" value="ECO:0007669"/>
    <property type="project" value="UniProtKB-UniRule"/>
</dbReference>
<evidence type="ECO:0000256" key="6">
    <source>
        <dbReference type="ARBA" id="ARBA00023121"/>
    </source>
</evidence>
<name>A0A841CRP5_9PSEU</name>
<dbReference type="InterPro" id="IPR013159">
    <property type="entry name" value="DnaA_C"/>
</dbReference>
<dbReference type="Gene3D" id="1.10.1750.10">
    <property type="match status" value="1"/>
</dbReference>
<evidence type="ECO:0000256" key="8">
    <source>
        <dbReference type="HAMAP-Rule" id="MF_00377"/>
    </source>
</evidence>
<dbReference type="InterPro" id="IPR010921">
    <property type="entry name" value="Trp_repressor/repl_initiator"/>
</dbReference>
<dbReference type="InterPro" id="IPR003593">
    <property type="entry name" value="AAA+_ATPase"/>
</dbReference>
<dbReference type="InterPro" id="IPR027417">
    <property type="entry name" value="P-loop_NTPase"/>
</dbReference>
<dbReference type="EMBL" id="JACHJN010000009">
    <property type="protein sequence ID" value="MBB5958707.1"/>
    <property type="molecule type" value="Genomic_DNA"/>
</dbReference>
<feature type="domain" description="AAA+ ATPase" evidence="12">
    <location>
        <begin position="201"/>
        <end position="329"/>
    </location>
</feature>
<evidence type="ECO:0000256" key="10">
    <source>
        <dbReference type="RuleBase" id="RU000577"/>
    </source>
</evidence>
<dbReference type="Pfam" id="PF00308">
    <property type="entry name" value="Bac_DnaA"/>
    <property type="match status" value="1"/>
</dbReference>
<gene>
    <name evidence="8" type="primary">dnaA</name>
    <name evidence="14" type="ORF">FHS29_005316</name>
</gene>
<keyword evidence="7 8" id="KW-0238">DNA-binding</keyword>
<reference evidence="14 15" key="1">
    <citation type="submission" date="2020-08" db="EMBL/GenBank/DDBJ databases">
        <title>Genomic Encyclopedia of Type Strains, Phase III (KMG-III): the genomes of soil and plant-associated and newly described type strains.</title>
        <authorList>
            <person name="Whitman W."/>
        </authorList>
    </citation>
    <scope>NUCLEOTIDE SEQUENCE [LARGE SCALE GENOMIC DNA]</scope>
    <source>
        <strain evidence="14 15">CECT 8640</strain>
    </source>
</reference>
<comment type="caution">
    <text evidence="8">Lacks conserved residue(s) required for the propagation of feature annotation.</text>
</comment>
<dbReference type="Proteomes" id="UP000547510">
    <property type="component" value="Unassembled WGS sequence"/>
</dbReference>
<dbReference type="CDD" id="cd06571">
    <property type="entry name" value="Bac_DnaA_C"/>
    <property type="match status" value="1"/>
</dbReference>
<keyword evidence="3 8" id="KW-0235">DNA replication</keyword>
<comment type="subcellular location">
    <subcellularLocation>
        <location evidence="8">Cytoplasm</location>
    </subcellularLocation>
</comment>